<gene>
    <name evidence="1" type="ORF">LCGC14_1365170</name>
</gene>
<comment type="caution">
    <text evidence="1">The sequence shown here is derived from an EMBL/GenBank/DDBJ whole genome shotgun (WGS) entry which is preliminary data.</text>
</comment>
<protein>
    <submittedName>
        <fullName evidence="1">Uncharacterized protein</fullName>
    </submittedName>
</protein>
<dbReference type="AlphaFoldDB" id="A0A0F9MM44"/>
<dbReference type="EMBL" id="LAZR01008571">
    <property type="protein sequence ID" value="KKM77920.1"/>
    <property type="molecule type" value="Genomic_DNA"/>
</dbReference>
<reference evidence="1" key="1">
    <citation type="journal article" date="2015" name="Nature">
        <title>Complex archaea that bridge the gap between prokaryotes and eukaryotes.</title>
        <authorList>
            <person name="Spang A."/>
            <person name="Saw J.H."/>
            <person name="Jorgensen S.L."/>
            <person name="Zaremba-Niedzwiedzka K."/>
            <person name="Martijn J."/>
            <person name="Lind A.E."/>
            <person name="van Eijk R."/>
            <person name="Schleper C."/>
            <person name="Guy L."/>
            <person name="Ettema T.J."/>
        </authorList>
    </citation>
    <scope>NUCLEOTIDE SEQUENCE</scope>
</reference>
<sequence length="226" mass="26812">MFIANIPYWKPVEESRDSTTFEGSLQSKMSKLNFDQDFWDMLKCKRNSNNIRRFSAILYGEVQEDLSVSSDEQVLNFNKLLLLSEKWSGFTDVNGEQKSVNDLTSREMLIIMHHKVILEYIQQNVLRNNRDLDVIKKRIDKYYNNIIEYLGGLNFGLNMKNHIKNYILDKLESYINEKSKNKMEGEFLKDYLTIFPKNTDIDHTGETWIVYISNVLFPSFENEYLR</sequence>
<evidence type="ECO:0000313" key="1">
    <source>
        <dbReference type="EMBL" id="KKM77920.1"/>
    </source>
</evidence>
<proteinExistence type="predicted"/>
<organism evidence="1">
    <name type="scientific">marine sediment metagenome</name>
    <dbReference type="NCBI Taxonomy" id="412755"/>
    <lineage>
        <taxon>unclassified sequences</taxon>
        <taxon>metagenomes</taxon>
        <taxon>ecological metagenomes</taxon>
    </lineage>
</organism>
<accession>A0A0F9MM44</accession>
<name>A0A0F9MM44_9ZZZZ</name>